<feature type="transmembrane region" description="Helical" evidence="6">
    <location>
        <begin position="79"/>
        <end position="102"/>
    </location>
</feature>
<evidence type="ECO:0000256" key="2">
    <source>
        <dbReference type="ARBA" id="ARBA00022475"/>
    </source>
</evidence>
<evidence type="ECO:0000256" key="3">
    <source>
        <dbReference type="ARBA" id="ARBA00022692"/>
    </source>
</evidence>
<keyword evidence="9" id="KW-1185">Reference proteome</keyword>
<feature type="domain" description="Major facilitator superfamily (MFS) profile" evidence="7">
    <location>
        <begin position="13"/>
        <end position="386"/>
    </location>
</feature>
<feature type="transmembrane region" description="Helical" evidence="6">
    <location>
        <begin position="233"/>
        <end position="254"/>
    </location>
</feature>
<feature type="transmembrane region" description="Helical" evidence="6">
    <location>
        <begin position="328"/>
        <end position="350"/>
    </location>
</feature>
<dbReference type="AlphaFoldDB" id="A0A807LLH3"/>
<feature type="transmembrane region" description="Helical" evidence="6">
    <location>
        <begin position="362"/>
        <end position="381"/>
    </location>
</feature>
<evidence type="ECO:0000256" key="4">
    <source>
        <dbReference type="ARBA" id="ARBA00022989"/>
    </source>
</evidence>
<gene>
    <name evidence="8" type="ORF">BWI95_16140</name>
</gene>
<comment type="subcellular location">
    <subcellularLocation>
        <location evidence="1">Cell membrane</location>
        <topology evidence="1">Multi-pass membrane protein</topology>
    </subcellularLocation>
</comment>
<dbReference type="SUPFAM" id="SSF103473">
    <property type="entry name" value="MFS general substrate transporter"/>
    <property type="match status" value="1"/>
</dbReference>
<feature type="transmembrane region" description="Helical" evidence="6">
    <location>
        <begin position="141"/>
        <end position="164"/>
    </location>
</feature>
<reference evidence="8 9" key="1">
    <citation type="submission" date="2017-01" db="EMBL/GenBank/DDBJ databases">
        <authorList>
            <person name="Cao J.-M."/>
        </authorList>
    </citation>
    <scope>NUCLEOTIDE SEQUENCE [LARGE SCALE GENOMIC DNA]</scope>
    <source>
        <strain evidence="8 9">888-76</strain>
    </source>
</reference>
<dbReference type="Proteomes" id="UP000187148">
    <property type="component" value="Chromosome"/>
</dbReference>
<dbReference type="InterPro" id="IPR011701">
    <property type="entry name" value="MFS"/>
</dbReference>
<evidence type="ECO:0000256" key="1">
    <source>
        <dbReference type="ARBA" id="ARBA00004651"/>
    </source>
</evidence>
<sequence>MSQQNASRTLTSMAIVIAFIQFANALEYMAFNPIFAFMAPSFAVPLAFSGYVSAAYTFAAMFSGVIAFYFIGAINQQRFLIGNMALLCILTLMTTLTTHFGVLLALRFFAGLVGGTTMGVATSLLINAAPAQLRGKMVSTVIAAFSMISIVGMPAVLFICSRWGWKTSLLSISACCLVALVLIVCVIPAQQGGSGSRQKITLDAQTLLFAAGNALVQFSPMLLIPVLVPLMQLLGATVTELAWLFFAGGIAGYLATRFTGLLTQRYTAQALALTSSALFVASLLIPALHCSNAWLFMLLFLSGAYSRLVSSSVLTLQFPDNAQRAGFGSLQTALMHLATTAAFSLSSWLLSARALTLDALKPLLIVCALSALLFPLLVPLLQRRLALRSAASHP</sequence>
<feature type="transmembrane region" description="Helical" evidence="6">
    <location>
        <begin position="51"/>
        <end position="72"/>
    </location>
</feature>
<dbReference type="PANTHER" id="PTHR43124:SF3">
    <property type="entry name" value="CHLORAMPHENICOL EFFLUX PUMP RV0191"/>
    <property type="match status" value="1"/>
</dbReference>
<dbReference type="KEGG" id="kco:BWI95_16140"/>
<dbReference type="PROSITE" id="PS50850">
    <property type="entry name" value="MFS"/>
    <property type="match status" value="1"/>
</dbReference>
<evidence type="ECO:0000313" key="8">
    <source>
        <dbReference type="EMBL" id="APZ06475.1"/>
    </source>
</evidence>
<evidence type="ECO:0000256" key="5">
    <source>
        <dbReference type="ARBA" id="ARBA00023136"/>
    </source>
</evidence>
<feature type="transmembrane region" description="Helical" evidence="6">
    <location>
        <begin position="12"/>
        <end position="31"/>
    </location>
</feature>
<keyword evidence="5 6" id="KW-0472">Membrane</keyword>
<feature type="transmembrane region" description="Helical" evidence="6">
    <location>
        <begin position="294"/>
        <end position="316"/>
    </location>
</feature>
<name>A0A807LLH3_9ENTR</name>
<dbReference type="InterPro" id="IPR036259">
    <property type="entry name" value="MFS_trans_sf"/>
</dbReference>
<feature type="transmembrane region" description="Helical" evidence="6">
    <location>
        <begin position="266"/>
        <end position="288"/>
    </location>
</feature>
<dbReference type="GO" id="GO:0005886">
    <property type="term" value="C:plasma membrane"/>
    <property type="evidence" value="ECO:0007669"/>
    <property type="project" value="UniProtKB-SubCell"/>
</dbReference>
<dbReference type="GO" id="GO:0022857">
    <property type="term" value="F:transmembrane transporter activity"/>
    <property type="evidence" value="ECO:0007669"/>
    <property type="project" value="InterPro"/>
</dbReference>
<feature type="transmembrane region" description="Helical" evidence="6">
    <location>
        <begin position="207"/>
        <end position="227"/>
    </location>
</feature>
<dbReference type="Gene3D" id="1.20.1250.20">
    <property type="entry name" value="MFS general substrate transporter like domains"/>
    <property type="match status" value="2"/>
</dbReference>
<dbReference type="InterPro" id="IPR020846">
    <property type="entry name" value="MFS_dom"/>
</dbReference>
<dbReference type="RefSeq" id="WP_076769827.1">
    <property type="nucleotide sequence ID" value="NZ_CP019445.1"/>
</dbReference>
<feature type="transmembrane region" description="Helical" evidence="6">
    <location>
        <begin position="108"/>
        <end position="129"/>
    </location>
</feature>
<dbReference type="EMBL" id="CP019445">
    <property type="protein sequence ID" value="APZ06475.1"/>
    <property type="molecule type" value="Genomic_DNA"/>
</dbReference>
<proteinExistence type="predicted"/>
<evidence type="ECO:0000259" key="7">
    <source>
        <dbReference type="PROSITE" id="PS50850"/>
    </source>
</evidence>
<dbReference type="PANTHER" id="PTHR43124">
    <property type="entry name" value="PURINE EFFLUX PUMP PBUE"/>
    <property type="match status" value="1"/>
</dbReference>
<dbReference type="Pfam" id="PF07690">
    <property type="entry name" value="MFS_1"/>
    <property type="match status" value="1"/>
</dbReference>
<keyword evidence="3 6" id="KW-0812">Transmembrane</keyword>
<keyword evidence="2" id="KW-1003">Cell membrane</keyword>
<protein>
    <submittedName>
        <fullName evidence="8">MFS transporter</fullName>
    </submittedName>
</protein>
<evidence type="ECO:0000256" key="6">
    <source>
        <dbReference type="SAM" id="Phobius"/>
    </source>
</evidence>
<organism evidence="8 9">
    <name type="scientific">Kosakonia cowanii JCM 10956 = DSM 18146</name>
    <dbReference type="NCBI Taxonomy" id="1300165"/>
    <lineage>
        <taxon>Bacteria</taxon>
        <taxon>Pseudomonadati</taxon>
        <taxon>Pseudomonadota</taxon>
        <taxon>Gammaproteobacteria</taxon>
        <taxon>Enterobacterales</taxon>
        <taxon>Enterobacteriaceae</taxon>
        <taxon>Kosakonia</taxon>
    </lineage>
</organism>
<dbReference type="InterPro" id="IPR050189">
    <property type="entry name" value="MFS_Efflux_Transporters"/>
</dbReference>
<accession>A0A807LLH3</accession>
<keyword evidence="4 6" id="KW-1133">Transmembrane helix</keyword>
<feature type="transmembrane region" description="Helical" evidence="6">
    <location>
        <begin position="170"/>
        <end position="187"/>
    </location>
</feature>
<evidence type="ECO:0000313" key="9">
    <source>
        <dbReference type="Proteomes" id="UP000187148"/>
    </source>
</evidence>